<gene>
    <name evidence="2" type="ordered locus">Calag_1221</name>
</gene>
<accession>L0AD10</accession>
<dbReference type="GeneID" id="14212481"/>
<reference evidence="3" key="1">
    <citation type="submission" date="2012-03" db="EMBL/GenBank/DDBJ databases">
        <title>Complete genome of Caldisphaera lagunensis DSM 15908.</title>
        <authorList>
            <person name="Lucas S."/>
            <person name="Copeland A."/>
            <person name="Lapidus A."/>
            <person name="Glavina del Rio T."/>
            <person name="Dalin E."/>
            <person name="Tice H."/>
            <person name="Bruce D."/>
            <person name="Goodwin L."/>
            <person name="Pitluck S."/>
            <person name="Peters L."/>
            <person name="Mikhailova N."/>
            <person name="Teshima H."/>
            <person name="Kyrpides N."/>
            <person name="Mavromatis K."/>
            <person name="Ivanova N."/>
            <person name="Brettin T."/>
            <person name="Detter J.C."/>
            <person name="Han C."/>
            <person name="Larimer F."/>
            <person name="Land M."/>
            <person name="Hauser L."/>
            <person name="Markowitz V."/>
            <person name="Cheng J.-F."/>
            <person name="Hugenholtz P."/>
            <person name="Woyke T."/>
            <person name="Wu D."/>
            <person name="Spring S."/>
            <person name="Schroeder M."/>
            <person name="Brambilla E."/>
            <person name="Klenk H.-P."/>
            <person name="Eisen J.A."/>
        </authorList>
    </citation>
    <scope>NUCLEOTIDE SEQUENCE [LARGE SCALE GENOMIC DNA]</scope>
    <source>
        <strain evidence="3">DSM 15908 / JCM 11604 / IC-154</strain>
    </source>
</reference>
<organism evidence="2 3">
    <name type="scientific">Caldisphaera lagunensis (strain DSM 15908 / JCM 11604 / ANMR 0165 / IC-154)</name>
    <dbReference type="NCBI Taxonomy" id="1056495"/>
    <lineage>
        <taxon>Archaea</taxon>
        <taxon>Thermoproteota</taxon>
        <taxon>Thermoprotei</taxon>
        <taxon>Acidilobales</taxon>
        <taxon>Caldisphaeraceae</taxon>
        <taxon>Caldisphaera</taxon>
    </lineage>
</organism>
<dbReference type="RefSeq" id="WP_015232837.1">
    <property type="nucleotide sequence ID" value="NC_019791.1"/>
</dbReference>
<feature type="region of interest" description="Disordered" evidence="1">
    <location>
        <begin position="1"/>
        <end position="34"/>
    </location>
</feature>
<sequence>MPRKKSNKKDENKIKDPNNEISKTKKKSQKQAKLSNDEFNSFVNDISREIIDKFGLDLINLKPDDIKDLVEEIINSIVESRVTKPSEESLLKKFINSKDQFMKGIAGRLIERDEVNSRERLELIIAYAPEIAGRASPRLYKIAKQLNAIDLIDNLRQLWNRYGLSTPIRCPVCGFNSVMPDMSCIVCGSLLDEKDIKKEINLREQLSKLKNVYNDKLIREIIDSGYVVFDGEIKPPSLKEKDKISISLHLNKDEKDILLKLLSKA</sequence>
<dbReference type="EMBL" id="CP003378">
    <property type="protein sequence ID" value="AFZ70940.1"/>
    <property type="molecule type" value="Genomic_DNA"/>
</dbReference>
<dbReference type="HOGENOM" id="CLU_084972_0_0_2"/>
<protein>
    <submittedName>
        <fullName evidence="2">Uncharacterized protein</fullName>
    </submittedName>
</protein>
<evidence type="ECO:0000256" key="1">
    <source>
        <dbReference type="SAM" id="MobiDB-lite"/>
    </source>
</evidence>
<dbReference type="InParanoid" id="L0AD10"/>
<dbReference type="OrthoDB" id="18600at2157"/>
<dbReference type="Proteomes" id="UP000010469">
    <property type="component" value="Chromosome"/>
</dbReference>
<keyword evidence="3" id="KW-1185">Reference proteome</keyword>
<name>L0AD10_CALLD</name>
<dbReference type="eggNOG" id="arCOG04160">
    <property type="taxonomic scope" value="Archaea"/>
</dbReference>
<evidence type="ECO:0000313" key="2">
    <source>
        <dbReference type="EMBL" id="AFZ70940.1"/>
    </source>
</evidence>
<dbReference type="AlphaFoldDB" id="L0AD10"/>
<feature type="compositionally biased region" description="Basic and acidic residues" evidence="1">
    <location>
        <begin position="8"/>
        <end position="18"/>
    </location>
</feature>
<proteinExistence type="predicted"/>
<evidence type="ECO:0000313" key="3">
    <source>
        <dbReference type="Proteomes" id="UP000010469"/>
    </source>
</evidence>
<dbReference type="KEGG" id="clg:Calag_1221"/>